<organism evidence="2 3">
    <name type="scientific">Granulicella sibirica</name>
    <dbReference type="NCBI Taxonomy" id="2479048"/>
    <lineage>
        <taxon>Bacteria</taxon>
        <taxon>Pseudomonadati</taxon>
        <taxon>Acidobacteriota</taxon>
        <taxon>Terriglobia</taxon>
        <taxon>Terriglobales</taxon>
        <taxon>Acidobacteriaceae</taxon>
        <taxon>Granulicella</taxon>
    </lineage>
</organism>
<accession>A0A4Q0SY68</accession>
<dbReference type="InterPro" id="IPR025495">
    <property type="entry name" value="DUF4386"/>
</dbReference>
<evidence type="ECO:0008006" key="4">
    <source>
        <dbReference type="Google" id="ProtNLM"/>
    </source>
</evidence>
<feature type="transmembrane region" description="Helical" evidence="1">
    <location>
        <begin position="165"/>
        <end position="187"/>
    </location>
</feature>
<name>A0A4Q0SY68_9BACT</name>
<dbReference type="AlphaFoldDB" id="A0A4Q0SY68"/>
<proteinExistence type="predicted"/>
<feature type="transmembrane region" description="Helical" evidence="1">
    <location>
        <begin position="12"/>
        <end position="29"/>
    </location>
</feature>
<comment type="caution">
    <text evidence="2">The sequence shown here is derived from an EMBL/GenBank/DDBJ whole genome shotgun (WGS) entry which is preliminary data.</text>
</comment>
<feature type="transmembrane region" description="Helical" evidence="1">
    <location>
        <begin position="139"/>
        <end position="158"/>
    </location>
</feature>
<keyword evidence="1" id="KW-1133">Transmembrane helix</keyword>
<dbReference type="EMBL" id="RDSM01000006">
    <property type="protein sequence ID" value="RXH53956.1"/>
    <property type="molecule type" value="Genomic_DNA"/>
</dbReference>
<sequence>MTQRAEGKLAGYAYLAYIVFAMSAAVLSGKTTAGADTSQMLSTLRRTIAIAQVTVLLDLLQIVCAVVLAVTLYRLSRTVDVTVALLAMAFRFGEGLAGFVPLLGKLELMKLATAWNPLCASSAGCLAIAGEIFNRPDDLFGQFCFVVGGFLFAYLLLAGRLIPRWMAWTGVVTIGLQLVCVPLYVATLLPGRVVNWLWFPILLYEVPLGVWLIRKGVGATA</sequence>
<protein>
    <recommendedName>
        <fullName evidence="4">DUF4386 domain-containing protein</fullName>
    </recommendedName>
</protein>
<reference evidence="3" key="2">
    <citation type="submission" date="2019-02" db="EMBL/GenBank/DDBJ databases">
        <title>Granulicella sibirica sp. nov., a psychrotolerant acidobacterium isolated from an organic soil layer in forested tundra, West Siberia.</title>
        <authorList>
            <person name="Oshkin I.Y."/>
            <person name="Kulichevskaya I.S."/>
            <person name="Rijpstra W.I.C."/>
            <person name="Sinninghe Damste J.S."/>
            <person name="Rakitin A.L."/>
            <person name="Ravin N.V."/>
            <person name="Dedysh S.N."/>
        </authorList>
    </citation>
    <scope>NUCLEOTIDE SEQUENCE [LARGE SCALE GENOMIC DNA]</scope>
    <source>
        <strain evidence="3">AF10</strain>
    </source>
</reference>
<feature type="transmembrane region" description="Helical" evidence="1">
    <location>
        <begin position="81"/>
        <end position="103"/>
    </location>
</feature>
<keyword evidence="1" id="KW-0472">Membrane</keyword>
<feature type="transmembrane region" description="Helical" evidence="1">
    <location>
        <begin position="193"/>
        <end position="213"/>
    </location>
</feature>
<dbReference type="Pfam" id="PF14329">
    <property type="entry name" value="DUF4386"/>
    <property type="match status" value="1"/>
</dbReference>
<evidence type="ECO:0000256" key="1">
    <source>
        <dbReference type="SAM" id="Phobius"/>
    </source>
</evidence>
<evidence type="ECO:0000313" key="3">
    <source>
        <dbReference type="Proteomes" id="UP000289437"/>
    </source>
</evidence>
<keyword evidence="1" id="KW-0812">Transmembrane</keyword>
<feature type="transmembrane region" description="Helical" evidence="1">
    <location>
        <begin position="50"/>
        <end position="75"/>
    </location>
</feature>
<gene>
    <name evidence="2" type="ORF">GRAN_4925</name>
</gene>
<evidence type="ECO:0000313" key="2">
    <source>
        <dbReference type="EMBL" id="RXH53956.1"/>
    </source>
</evidence>
<dbReference type="RefSeq" id="WP_128915516.1">
    <property type="nucleotide sequence ID" value="NZ_RDSM01000006.1"/>
</dbReference>
<reference evidence="2 3" key="1">
    <citation type="submission" date="2018-11" db="EMBL/GenBank/DDBJ databases">
        <authorList>
            <person name="Mardanov A.V."/>
            <person name="Ravin N.V."/>
            <person name="Dedysh S.N."/>
        </authorList>
    </citation>
    <scope>NUCLEOTIDE SEQUENCE [LARGE SCALE GENOMIC DNA]</scope>
    <source>
        <strain evidence="2 3">AF10</strain>
    </source>
</reference>
<keyword evidence="3" id="KW-1185">Reference proteome</keyword>
<dbReference type="Proteomes" id="UP000289437">
    <property type="component" value="Unassembled WGS sequence"/>
</dbReference>